<dbReference type="PANTHER" id="PTHR10763">
    <property type="entry name" value="CELL DIVISION CONTROL PROTEIN 6-RELATED"/>
    <property type="match status" value="1"/>
</dbReference>
<dbReference type="InterPro" id="IPR054425">
    <property type="entry name" value="Cdc6_ORC1-like_ATPase_lid"/>
</dbReference>
<dbReference type="CDD" id="cd00009">
    <property type="entry name" value="AAA"/>
    <property type="match status" value="1"/>
</dbReference>
<protein>
    <recommendedName>
        <fullName evidence="13">Origin recognition complex subunit 1</fullName>
    </recommendedName>
</protein>
<dbReference type="Proteomes" id="UP000239649">
    <property type="component" value="Unassembled WGS sequence"/>
</dbReference>
<comment type="caution">
    <text evidence="17">The sequence shown here is derived from an EMBL/GenBank/DDBJ whole genome shotgun (WGS) entry which is preliminary data.</text>
</comment>
<evidence type="ECO:0000256" key="7">
    <source>
        <dbReference type="ARBA" id="ARBA00022833"/>
    </source>
</evidence>
<dbReference type="AlphaFoldDB" id="A0A2P6VGP2"/>
<feature type="compositionally biased region" description="Gly residues" evidence="14">
    <location>
        <begin position="668"/>
        <end position="680"/>
    </location>
</feature>
<feature type="region of interest" description="Disordered" evidence="14">
    <location>
        <begin position="1"/>
        <end position="92"/>
    </location>
</feature>
<dbReference type="GO" id="GO:0003682">
    <property type="term" value="F:chromatin binding"/>
    <property type="evidence" value="ECO:0007669"/>
    <property type="project" value="InterPro"/>
</dbReference>
<dbReference type="FunFam" id="3.40.50.300:FF:000199">
    <property type="entry name" value="Origin recognition complex subunit 1"/>
    <property type="match status" value="1"/>
</dbReference>
<feature type="domain" description="BAH" evidence="16">
    <location>
        <begin position="189"/>
        <end position="304"/>
    </location>
</feature>
<comment type="similarity">
    <text evidence="2 13">Belongs to the ORC1 family.</text>
</comment>
<dbReference type="PROSITE" id="PS51038">
    <property type="entry name" value="BAH"/>
    <property type="match status" value="1"/>
</dbReference>
<evidence type="ECO:0000256" key="12">
    <source>
        <dbReference type="PROSITE-ProRule" id="PRU00146"/>
    </source>
</evidence>
<dbReference type="PROSITE" id="PS50016">
    <property type="entry name" value="ZF_PHD_2"/>
    <property type="match status" value="1"/>
</dbReference>
<evidence type="ECO:0000313" key="17">
    <source>
        <dbReference type="EMBL" id="PSC73253.1"/>
    </source>
</evidence>
<evidence type="ECO:0000256" key="1">
    <source>
        <dbReference type="ARBA" id="ARBA00004123"/>
    </source>
</evidence>
<evidence type="ECO:0000256" key="3">
    <source>
        <dbReference type="ARBA" id="ARBA00022705"/>
    </source>
</evidence>
<dbReference type="Pfam" id="PF22606">
    <property type="entry name" value="Cdc6-ORC-like_ATPase_lid"/>
    <property type="match status" value="1"/>
</dbReference>
<keyword evidence="7" id="KW-0862">Zinc</keyword>
<dbReference type="Pfam" id="PF01426">
    <property type="entry name" value="BAH"/>
    <property type="match status" value="1"/>
</dbReference>
<sequence length="833" mass="89592">MLGVGQGLAGPQRHTRAAAAADVRQTRSAAAGPTPAKPAPVAKPVSTSAAKPAAKPPASAAKAKGKPAGKRASVASPGKGASLKPAGTAGRAGRRLHLTEAEADGETFHVGDAVYIVLDTAALEGLSEEDEDTPCMVCAGVEKGEEGPHVMLECDRCLAGCHLGCMSPPLAEVPEGEWVCTECRSGRAPAARRPATARERFLQRQGLALARIEAMWQEPEGSVQCTFRWYCLPEETHTGRQAHHLAREVFLMQQRDADGLETILRRAKVLSPQAFAAPGDGGGEDVFVCEYQYDSAWQRFRRLTEFDGDSDDEGEEWAPEGGSDGDDDEEAFLPGHELLAEKGVLPGGAQRHKGGAGGAAAGINRLRGEEFSGQVGAKAVPEHARRRQRNAGGALGQARRALTLAAVPRSLPCREDERKQIVDFVEEVLEEDAGKCLYISGIPGTGKTATVLEIMRSTKRRSEAGELPRFQFVEINGLRLPSPQHAYSVLYEALTGDRAGPATAAQRLEDMFSGRGGSASRRPIVVLVDEMDLLVNKTQTVLYNLFEWPGRKGSRLSIIGIANTMDLPERLHPRIGSRLAGRRVVFQPYSKDQLTTIIKSRLEGVPAFQPNALEFISRKVANCSGDVRRCLELCRRAAEIAEDRQRKQQRQQDEQQQQAAGGSSAAGFNGGSGGSGGSEGGVAAPPQEKGIVEMRHVGAAIAELFNTGPNRRLREACRLERLLLAAIYLETCSSGRADCLLLDVWERLRMLCSQNCEAQQYDFGLVVEKAVLLGSRRLIICDPGLRRLRIKVALNVAVNDLVSVLVNDAELPWLEAAISRATAAPPPAEALIE</sequence>
<dbReference type="GO" id="GO:0008270">
    <property type="term" value="F:zinc ion binding"/>
    <property type="evidence" value="ECO:0007669"/>
    <property type="project" value="UniProtKB-KW"/>
</dbReference>
<comment type="subunit">
    <text evidence="13">Component of the origin recognition complex (ORC) composed of at least ORC1, ORC2, ORC3, ORC4, ORC5 and ORC6. ORC is regulated in a cell-cycle and development dependent manner. It is sequentially assembled at the exit from anaphase of mitosis and disassembled as cells enter S phase. Binds unmodified and methylated histone H3.</text>
</comment>
<evidence type="ECO:0000259" key="16">
    <source>
        <dbReference type="PROSITE" id="PS51038"/>
    </source>
</evidence>
<dbReference type="InterPro" id="IPR043151">
    <property type="entry name" value="BAH_sf"/>
</dbReference>
<proteinExistence type="inferred from homology"/>
<dbReference type="SMART" id="SM00439">
    <property type="entry name" value="BAH"/>
    <property type="match status" value="1"/>
</dbReference>
<gene>
    <name evidence="17" type="ORF">C2E20_3424</name>
</gene>
<evidence type="ECO:0000256" key="5">
    <source>
        <dbReference type="ARBA" id="ARBA00022741"/>
    </source>
</evidence>
<evidence type="ECO:0000256" key="10">
    <source>
        <dbReference type="ARBA" id="ARBA00023125"/>
    </source>
</evidence>
<keyword evidence="6 12" id="KW-0863">Zinc-finger</keyword>
<comment type="function">
    <text evidence="13">Component of the origin recognition complex (ORC) that binds origins of replication. DNA-binding is ATP-dependent, however specific DNA sequences that define origins of replication have not been identified so far. ORC is required to assemble the pre-replication complex necessary to initiate DNA replication.</text>
</comment>
<feature type="domain" description="PHD-type" evidence="15">
    <location>
        <begin position="132"/>
        <end position="186"/>
    </location>
</feature>
<dbReference type="OrthoDB" id="1926878at2759"/>
<keyword evidence="11 13" id="KW-0539">Nucleus</keyword>
<dbReference type="PANTHER" id="PTHR10763:SF23">
    <property type="entry name" value="ORIGIN RECOGNITION COMPLEX SUBUNIT 1"/>
    <property type="match status" value="1"/>
</dbReference>
<evidence type="ECO:0000256" key="14">
    <source>
        <dbReference type="SAM" id="MobiDB-lite"/>
    </source>
</evidence>
<dbReference type="GO" id="GO:0033314">
    <property type="term" value="P:mitotic DNA replication checkpoint signaling"/>
    <property type="evidence" value="ECO:0007669"/>
    <property type="project" value="TreeGrafter"/>
</dbReference>
<dbReference type="Gene3D" id="3.30.40.10">
    <property type="entry name" value="Zinc/RING finger domain, C3HC4 (zinc finger)"/>
    <property type="match status" value="1"/>
</dbReference>
<dbReference type="InterPro" id="IPR050311">
    <property type="entry name" value="ORC1/CDC6"/>
</dbReference>
<comment type="subcellular location">
    <subcellularLocation>
        <location evidence="1 13">Nucleus</location>
    </subcellularLocation>
</comment>
<dbReference type="GO" id="GO:0003688">
    <property type="term" value="F:DNA replication origin binding"/>
    <property type="evidence" value="ECO:0007669"/>
    <property type="project" value="TreeGrafter"/>
</dbReference>
<name>A0A2P6VGP2_9CHLO</name>
<dbReference type="Gene3D" id="1.10.8.60">
    <property type="match status" value="1"/>
</dbReference>
<keyword evidence="18" id="KW-1185">Reference proteome</keyword>
<dbReference type="InterPro" id="IPR003593">
    <property type="entry name" value="AAA+_ATPase"/>
</dbReference>
<dbReference type="SMART" id="SM00382">
    <property type="entry name" value="AAA"/>
    <property type="match status" value="1"/>
</dbReference>
<evidence type="ECO:0000256" key="4">
    <source>
        <dbReference type="ARBA" id="ARBA00022723"/>
    </source>
</evidence>
<evidence type="ECO:0000256" key="8">
    <source>
        <dbReference type="ARBA" id="ARBA00022840"/>
    </source>
</evidence>
<reference evidence="17 18" key="1">
    <citation type="journal article" date="2018" name="Plant J.">
        <title>Genome sequences of Chlorella sorokiniana UTEX 1602 and Micractinium conductrix SAG 241.80: implications to maltose excretion by a green alga.</title>
        <authorList>
            <person name="Arriola M.B."/>
            <person name="Velmurugan N."/>
            <person name="Zhang Y."/>
            <person name="Plunkett M.H."/>
            <person name="Hondzo H."/>
            <person name="Barney B.M."/>
        </authorList>
    </citation>
    <scope>NUCLEOTIDE SEQUENCE [LARGE SCALE GENOMIC DNA]</scope>
    <source>
        <strain evidence="17 18">SAG 241.80</strain>
    </source>
</reference>
<feature type="region of interest" description="Disordered" evidence="14">
    <location>
        <begin position="644"/>
        <end position="685"/>
    </location>
</feature>
<keyword evidence="9" id="KW-0460">Magnesium</keyword>
<dbReference type="GO" id="GO:0005664">
    <property type="term" value="C:nuclear origin of replication recognition complex"/>
    <property type="evidence" value="ECO:0007669"/>
    <property type="project" value="TreeGrafter"/>
</dbReference>
<organism evidence="17 18">
    <name type="scientific">Micractinium conductrix</name>
    <dbReference type="NCBI Taxonomy" id="554055"/>
    <lineage>
        <taxon>Eukaryota</taxon>
        <taxon>Viridiplantae</taxon>
        <taxon>Chlorophyta</taxon>
        <taxon>core chlorophytes</taxon>
        <taxon>Trebouxiophyceae</taxon>
        <taxon>Chlorellales</taxon>
        <taxon>Chlorellaceae</taxon>
        <taxon>Chlorella clade</taxon>
        <taxon>Micractinium</taxon>
    </lineage>
</organism>
<dbReference type="SUPFAM" id="SSF52540">
    <property type="entry name" value="P-loop containing nucleoside triphosphate hydrolases"/>
    <property type="match status" value="1"/>
</dbReference>
<keyword evidence="10 13" id="KW-0238">DNA-binding</keyword>
<evidence type="ECO:0000259" key="15">
    <source>
        <dbReference type="PROSITE" id="PS50016"/>
    </source>
</evidence>
<evidence type="ECO:0000313" key="18">
    <source>
        <dbReference type="Proteomes" id="UP000239649"/>
    </source>
</evidence>
<dbReference type="Pfam" id="PF13191">
    <property type="entry name" value="AAA_16"/>
    <property type="match status" value="1"/>
</dbReference>
<keyword evidence="4" id="KW-0479">Metal-binding</keyword>
<dbReference type="EMBL" id="LHPF02000007">
    <property type="protein sequence ID" value="PSC73253.1"/>
    <property type="molecule type" value="Genomic_DNA"/>
</dbReference>
<dbReference type="InterPro" id="IPR001025">
    <property type="entry name" value="BAH_dom"/>
</dbReference>
<keyword evidence="8 13" id="KW-0067">ATP-binding</keyword>
<feature type="compositionally biased region" description="Low complexity" evidence="14">
    <location>
        <begin position="654"/>
        <end position="667"/>
    </location>
</feature>
<dbReference type="GO" id="GO:0006270">
    <property type="term" value="P:DNA replication initiation"/>
    <property type="evidence" value="ECO:0007669"/>
    <property type="project" value="TreeGrafter"/>
</dbReference>
<dbReference type="Gene3D" id="3.40.50.300">
    <property type="entry name" value="P-loop containing nucleotide triphosphate hydrolases"/>
    <property type="match status" value="1"/>
</dbReference>
<dbReference type="GO" id="GO:0005524">
    <property type="term" value="F:ATP binding"/>
    <property type="evidence" value="ECO:0007669"/>
    <property type="project" value="UniProtKB-KW"/>
</dbReference>
<evidence type="ECO:0000256" key="2">
    <source>
        <dbReference type="ARBA" id="ARBA00008398"/>
    </source>
</evidence>
<dbReference type="Gene3D" id="2.30.30.490">
    <property type="match status" value="1"/>
</dbReference>
<dbReference type="SMART" id="SM00249">
    <property type="entry name" value="PHD"/>
    <property type="match status" value="1"/>
</dbReference>
<evidence type="ECO:0000256" key="13">
    <source>
        <dbReference type="RuleBase" id="RU365058"/>
    </source>
</evidence>
<accession>A0A2P6VGP2</accession>
<dbReference type="InterPro" id="IPR027417">
    <property type="entry name" value="P-loop_NTPase"/>
</dbReference>
<dbReference type="InterPro" id="IPR019787">
    <property type="entry name" value="Znf_PHD-finger"/>
</dbReference>
<dbReference type="InterPro" id="IPR011011">
    <property type="entry name" value="Znf_FYVE_PHD"/>
</dbReference>
<feature type="region of interest" description="Disordered" evidence="14">
    <location>
        <begin position="307"/>
        <end position="329"/>
    </location>
</feature>
<dbReference type="InterPro" id="IPR001965">
    <property type="entry name" value="Znf_PHD"/>
</dbReference>
<dbReference type="InterPro" id="IPR041664">
    <property type="entry name" value="AAA_16"/>
</dbReference>
<dbReference type="STRING" id="554055.A0A2P6VGP2"/>
<evidence type="ECO:0000256" key="6">
    <source>
        <dbReference type="ARBA" id="ARBA00022771"/>
    </source>
</evidence>
<keyword evidence="5 13" id="KW-0547">Nucleotide-binding</keyword>
<dbReference type="InterPro" id="IPR013083">
    <property type="entry name" value="Znf_RING/FYVE/PHD"/>
</dbReference>
<evidence type="ECO:0000256" key="11">
    <source>
        <dbReference type="ARBA" id="ARBA00023242"/>
    </source>
</evidence>
<feature type="compositionally biased region" description="Basic and acidic residues" evidence="14">
    <location>
        <begin position="644"/>
        <end position="653"/>
    </location>
</feature>
<keyword evidence="3 13" id="KW-0235">DNA replication</keyword>
<dbReference type="SUPFAM" id="SSF57903">
    <property type="entry name" value="FYVE/PHD zinc finger"/>
    <property type="match status" value="1"/>
</dbReference>
<feature type="compositionally biased region" description="Low complexity" evidence="14">
    <location>
        <begin position="28"/>
        <end position="62"/>
    </location>
</feature>
<evidence type="ECO:0000256" key="9">
    <source>
        <dbReference type="ARBA" id="ARBA00022842"/>
    </source>
</evidence>